<name>A0AAU7NRA2_9GAMM</name>
<organism evidence="5 6">
    <name type="scientific">Methylomarinum roseum</name>
    <dbReference type="NCBI Taxonomy" id="3067653"/>
    <lineage>
        <taxon>Bacteria</taxon>
        <taxon>Pseudomonadati</taxon>
        <taxon>Pseudomonadota</taxon>
        <taxon>Gammaproteobacteria</taxon>
        <taxon>Methylococcales</taxon>
        <taxon>Methylococcaceae</taxon>
        <taxon>Methylomarinum</taxon>
    </lineage>
</organism>
<keyword evidence="6" id="KW-1185">Reference proteome</keyword>
<evidence type="ECO:0000256" key="1">
    <source>
        <dbReference type="ARBA" id="ARBA00001933"/>
    </source>
</evidence>
<dbReference type="SUPFAM" id="SSF51419">
    <property type="entry name" value="PLP-binding barrel"/>
    <property type="match status" value="1"/>
</dbReference>
<dbReference type="Proteomes" id="UP001225378">
    <property type="component" value="Chromosome"/>
</dbReference>
<dbReference type="Pfam" id="PF01168">
    <property type="entry name" value="Ala_racemase_N"/>
    <property type="match status" value="1"/>
</dbReference>
<dbReference type="CDD" id="cd06815">
    <property type="entry name" value="PLPDE_III_AR_like_1"/>
    <property type="match status" value="1"/>
</dbReference>
<dbReference type="InterPro" id="IPR000821">
    <property type="entry name" value="Ala_racemase"/>
</dbReference>
<dbReference type="EMBL" id="CP157743">
    <property type="protein sequence ID" value="XBS19181.1"/>
    <property type="molecule type" value="Genomic_DNA"/>
</dbReference>
<feature type="domain" description="Alanine racemase N-terminal" evidence="4">
    <location>
        <begin position="8"/>
        <end position="224"/>
    </location>
</feature>
<dbReference type="Gene3D" id="3.20.20.10">
    <property type="entry name" value="Alanine racemase"/>
    <property type="match status" value="1"/>
</dbReference>
<evidence type="ECO:0000259" key="4">
    <source>
        <dbReference type="Pfam" id="PF01168"/>
    </source>
</evidence>
<dbReference type="GO" id="GO:0008784">
    <property type="term" value="F:alanine racemase activity"/>
    <property type="evidence" value="ECO:0007669"/>
    <property type="project" value="TreeGrafter"/>
</dbReference>
<dbReference type="GO" id="GO:0005829">
    <property type="term" value="C:cytosol"/>
    <property type="evidence" value="ECO:0007669"/>
    <property type="project" value="TreeGrafter"/>
</dbReference>
<evidence type="ECO:0000256" key="3">
    <source>
        <dbReference type="ARBA" id="ARBA00023235"/>
    </source>
</evidence>
<comment type="cofactor">
    <cofactor evidence="1">
        <name>pyridoxal 5'-phosphate</name>
        <dbReference type="ChEBI" id="CHEBI:597326"/>
    </cofactor>
</comment>
<keyword evidence="2" id="KW-0663">Pyridoxal phosphate</keyword>
<reference evidence="5 6" key="1">
    <citation type="journal article" date="2024" name="Microbiology">
        <title>Methylomarinum rosea sp. nov., a novel halophilic methanotrophic bacterium from the hypersaline Lake Elton.</title>
        <authorList>
            <person name="Suleimanov R.Z."/>
            <person name="Oshkin I.Y."/>
            <person name="Danilova O.V."/>
            <person name="Suzina N.E."/>
            <person name="Dedysh S.N."/>
        </authorList>
    </citation>
    <scope>NUCLEOTIDE SEQUENCE [LARGE SCALE GENOMIC DNA]</scope>
    <source>
        <strain evidence="5 6">Ch1-1</strain>
    </source>
</reference>
<dbReference type="PANTHER" id="PTHR30511">
    <property type="entry name" value="ALANINE RACEMASE"/>
    <property type="match status" value="1"/>
</dbReference>
<dbReference type="PANTHER" id="PTHR30511:SF3">
    <property type="entry name" value="LYSINE RACEMASE"/>
    <property type="match status" value="1"/>
</dbReference>
<dbReference type="InterPro" id="IPR001608">
    <property type="entry name" value="Ala_racemase_N"/>
</dbReference>
<keyword evidence="3" id="KW-0413">Isomerase</keyword>
<accession>A0AAU7NRA2</accession>
<protein>
    <submittedName>
        <fullName evidence="5">Alanine/ornithine racemase family PLP-dependent enzyme</fullName>
    </submittedName>
</protein>
<dbReference type="GO" id="GO:0030170">
    <property type="term" value="F:pyridoxal phosphate binding"/>
    <property type="evidence" value="ECO:0007669"/>
    <property type="project" value="TreeGrafter"/>
</dbReference>
<evidence type="ECO:0000313" key="6">
    <source>
        <dbReference type="Proteomes" id="UP001225378"/>
    </source>
</evidence>
<proteinExistence type="predicted"/>
<dbReference type="KEGG" id="mech:Q9L42_012475"/>
<gene>
    <name evidence="5" type="ORF">Q9L42_012475</name>
</gene>
<dbReference type="AlphaFoldDB" id="A0AAU7NRA2"/>
<sequence length="366" mass="39583">MDYPLLCIDLDKIEHNAKVMVALCAAHGIKVSGVTKVVCGHPAVAAAMLRGGVDGIADSRLENILRMRAAGLDVSYLLLRLPSLSRVDEVIDCADISLNSELQTLQALSDSARSRGKSHQVIMMIDLGDLREGVWPDLAVERSKMLMQWQGIQLKGIGANLACFGGLTPTHDNMLQLAELAAEIEQACAIRLQWISGINSSGLNLIAEGGMPERINHARIGEGILLGRETTRREAWPNTYQDAFVLQAEVVELKRKPSAFPGEHGEDAFGGHPHFDDHGDILHALVNIGRQDVAVEGITPQQPVTIIGASSDYLGLDVSALSGRIQLGDILSFDVNYAALLAAMTSVYVKKNCIRGTLFDDRIFCA</sequence>
<dbReference type="InterPro" id="IPR029066">
    <property type="entry name" value="PLP-binding_barrel"/>
</dbReference>
<dbReference type="RefSeq" id="WP_349431161.1">
    <property type="nucleotide sequence ID" value="NZ_CP157743.1"/>
</dbReference>
<evidence type="ECO:0000256" key="2">
    <source>
        <dbReference type="ARBA" id="ARBA00022898"/>
    </source>
</evidence>
<evidence type="ECO:0000313" key="5">
    <source>
        <dbReference type="EMBL" id="XBS19181.1"/>
    </source>
</evidence>